<dbReference type="SUPFAM" id="SSF55979">
    <property type="entry name" value="DNA clamp"/>
    <property type="match status" value="3"/>
</dbReference>
<evidence type="ECO:0000259" key="11">
    <source>
        <dbReference type="Pfam" id="PF00712"/>
    </source>
</evidence>
<dbReference type="GO" id="GO:0009360">
    <property type="term" value="C:DNA polymerase III complex"/>
    <property type="evidence" value="ECO:0007669"/>
    <property type="project" value="InterPro"/>
</dbReference>
<comment type="subcellular location">
    <subcellularLocation>
        <location evidence="2">Cytoplasm</location>
    </subcellularLocation>
</comment>
<proteinExistence type="inferred from homology"/>
<comment type="similarity">
    <text evidence="3">Belongs to the beta sliding clamp family.</text>
</comment>
<keyword evidence="9" id="KW-0239">DNA-directed DNA polymerase</keyword>
<evidence type="ECO:0000256" key="2">
    <source>
        <dbReference type="ARBA" id="ARBA00004496"/>
    </source>
</evidence>
<evidence type="ECO:0000256" key="6">
    <source>
        <dbReference type="ARBA" id="ARBA00022679"/>
    </source>
</evidence>
<dbReference type="InterPro" id="IPR046938">
    <property type="entry name" value="DNA_clamp_sf"/>
</dbReference>
<feature type="domain" description="DNA polymerase III beta sliding clamp central" evidence="12">
    <location>
        <begin position="131"/>
        <end position="239"/>
    </location>
</feature>
<evidence type="ECO:0000256" key="3">
    <source>
        <dbReference type="ARBA" id="ARBA00010752"/>
    </source>
</evidence>
<dbReference type="OrthoDB" id="397417at2"/>
<keyword evidence="6" id="KW-0808">Transferase</keyword>
<dbReference type="RefSeq" id="WP_139592366.1">
    <property type="nucleotide sequence ID" value="NZ_CP040825.1"/>
</dbReference>
<sequence length="376" mass="43101">MKFQISKNKIEHLVEFISNYIDSSDTYPTFRCINFSIDNEYLTLVGASSIMGAKKRVKVDETSVKVTREGSVLINANILKNIIKKFDKFVTFETKGNLIDIYEGTTKFTLTKIDASEYPQISFDEPENPLQINSKEFEKIVSDVSISTTQTSDKLISVIYKCINLHYLHTEDNKHAIRFVATDSYRLSTQLLFIDQPIDLNIVIDAKNLKKIITKDAPENVGIYFTKSRIGIIYEDTTVWVVLNKAEPIQIQGLLQTKFSRHYQIDRDELIRTINKALFYTNEKDKKMAFNFSENELNLNYEIPELGTGTSNTNGLKIVKGYGLEIDFNYNYVKEAASVLNPGLINIFISENADKVLISSESDKNHIQFITPLRRY</sequence>
<keyword evidence="10" id="KW-0238">DNA-binding</keyword>
<reference evidence="14 15" key="1">
    <citation type="submission" date="2019-06" db="EMBL/GenBank/DDBJ databases">
        <title>Mycoplasma sp. 2F1A isolated from ostrich.</title>
        <authorList>
            <person name="Spergser J."/>
        </authorList>
    </citation>
    <scope>NUCLEOTIDE SEQUENCE [LARGE SCALE GENOMIC DNA]</scope>
    <source>
        <strain evidence="14 15">2F1A</strain>
    </source>
</reference>
<dbReference type="Proteomes" id="UP000305457">
    <property type="component" value="Chromosome"/>
</dbReference>
<dbReference type="PANTHER" id="PTHR30478:SF0">
    <property type="entry name" value="BETA SLIDING CLAMP"/>
    <property type="match status" value="1"/>
</dbReference>
<evidence type="ECO:0000259" key="13">
    <source>
        <dbReference type="Pfam" id="PF02768"/>
    </source>
</evidence>
<comment type="function">
    <text evidence="1">Confers DNA tethering and processivity to DNA polymerases and other proteins. Acts as a clamp, forming a ring around DNA (a reaction catalyzed by the clamp-loading complex) which diffuses in an ATP-independent manner freely and bidirectionally along dsDNA. Initially characterized for its ability to contact the catalytic subunit of DNA polymerase III (Pol III), a complex, multichain enzyme responsible for most of the replicative synthesis in bacteria; Pol III exhibits 3'-5' exonuclease proofreading activity. The beta chain is required for initiation of replication as well as for processivity of DNA replication.</text>
</comment>
<dbReference type="GO" id="GO:0003677">
    <property type="term" value="F:DNA binding"/>
    <property type="evidence" value="ECO:0007669"/>
    <property type="project" value="UniProtKB-KW"/>
</dbReference>
<evidence type="ECO:0000256" key="8">
    <source>
        <dbReference type="ARBA" id="ARBA00022705"/>
    </source>
</evidence>
<protein>
    <recommendedName>
        <fullName evidence="16">DNA polymerase III subunit beta</fullName>
    </recommendedName>
</protein>
<name>A0A5B7XVP2_9MOLU</name>
<dbReference type="KEGG" id="mnh:FG904_02625"/>
<dbReference type="InterPro" id="IPR022635">
    <property type="entry name" value="DNA_polIII_beta_C"/>
</dbReference>
<evidence type="ECO:0008006" key="16">
    <source>
        <dbReference type="Google" id="ProtNLM"/>
    </source>
</evidence>
<evidence type="ECO:0000313" key="15">
    <source>
        <dbReference type="Proteomes" id="UP000305457"/>
    </source>
</evidence>
<dbReference type="SMART" id="SM00480">
    <property type="entry name" value="POL3Bc"/>
    <property type="match status" value="1"/>
</dbReference>
<keyword evidence="5" id="KW-0963">Cytoplasm</keyword>
<dbReference type="AlphaFoldDB" id="A0A5B7XVP2"/>
<evidence type="ECO:0000256" key="5">
    <source>
        <dbReference type="ARBA" id="ARBA00022490"/>
    </source>
</evidence>
<organism evidence="14 15">
    <name type="scientific">Mycoplasma nasistruthionis</name>
    <dbReference type="NCBI Taxonomy" id="353852"/>
    <lineage>
        <taxon>Bacteria</taxon>
        <taxon>Bacillati</taxon>
        <taxon>Mycoplasmatota</taxon>
        <taxon>Mollicutes</taxon>
        <taxon>Mycoplasmataceae</taxon>
        <taxon>Mycoplasma</taxon>
    </lineage>
</organism>
<dbReference type="EMBL" id="CP040825">
    <property type="protein sequence ID" value="QCZ36886.1"/>
    <property type="molecule type" value="Genomic_DNA"/>
</dbReference>
<evidence type="ECO:0000256" key="4">
    <source>
        <dbReference type="ARBA" id="ARBA00011400"/>
    </source>
</evidence>
<dbReference type="InterPro" id="IPR001001">
    <property type="entry name" value="DNA_polIII_beta"/>
</dbReference>
<dbReference type="GO" id="GO:0005737">
    <property type="term" value="C:cytoplasm"/>
    <property type="evidence" value="ECO:0007669"/>
    <property type="project" value="UniProtKB-SubCell"/>
</dbReference>
<evidence type="ECO:0000259" key="12">
    <source>
        <dbReference type="Pfam" id="PF02767"/>
    </source>
</evidence>
<gene>
    <name evidence="14" type="ORF">FG904_02625</name>
</gene>
<dbReference type="Pfam" id="PF02768">
    <property type="entry name" value="DNA_pol3_beta_3"/>
    <property type="match status" value="1"/>
</dbReference>
<evidence type="ECO:0000256" key="1">
    <source>
        <dbReference type="ARBA" id="ARBA00002266"/>
    </source>
</evidence>
<dbReference type="PANTHER" id="PTHR30478">
    <property type="entry name" value="DNA POLYMERASE III SUBUNIT BETA"/>
    <property type="match status" value="1"/>
</dbReference>
<dbReference type="GO" id="GO:0003887">
    <property type="term" value="F:DNA-directed DNA polymerase activity"/>
    <property type="evidence" value="ECO:0007669"/>
    <property type="project" value="UniProtKB-KW"/>
</dbReference>
<dbReference type="Gene3D" id="3.70.10.10">
    <property type="match status" value="1"/>
</dbReference>
<comment type="subunit">
    <text evidence="4">Forms a ring-shaped head-to-tail homodimer around DNA which binds and tethers DNA polymerases and other proteins to the DNA. The DNA replisome complex has a single clamp-loading complex (3 tau and 1 each of delta, delta', psi and chi subunits) which binds 3 Pol III cores (1 core on the leading strand and 2 on the lagging strand) each with a beta sliding clamp dimer. Additional proteins in the replisome are other copies of gamma, psi and chi, Ssb, DNA helicase and RNA primase.</text>
</comment>
<evidence type="ECO:0000256" key="10">
    <source>
        <dbReference type="ARBA" id="ARBA00023125"/>
    </source>
</evidence>
<dbReference type="InterPro" id="IPR022637">
    <property type="entry name" value="DNA_polIII_beta_cen"/>
</dbReference>
<keyword evidence="8" id="KW-0235">DNA replication</keyword>
<dbReference type="InterPro" id="IPR022634">
    <property type="entry name" value="DNA_polIII_beta_N"/>
</dbReference>
<dbReference type="GO" id="GO:0006271">
    <property type="term" value="P:DNA strand elongation involved in DNA replication"/>
    <property type="evidence" value="ECO:0007669"/>
    <property type="project" value="TreeGrafter"/>
</dbReference>
<evidence type="ECO:0000256" key="7">
    <source>
        <dbReference type="ARBA" id="ARBA00022695"/>
    </source>
</evidence>
<evidence type="ECO:0000256" key="9">
    <source>
        <dbReference type="ARBA" id="ARBA00022932"/>
    </source>
</evidence>
<dbReference type="GO" id="GO:0008408">
    <property type="term" value="F:3'-5' exonuclease activity"/>
    <property type="evidence" value="ECO:0007669"/>
    <property type="project" value="InterPro"/>
</dbReference>
<dbReference type="CDD" id="cd00140">
    <property type="entry name" value="beta_clamp"/>
    <property type="match status" value="1"/>
</dbReference>
<keyword evidence="7" id="KW-0548">Nucleotidyltransferase</keyword>
<dbReference type="Pfam" id="PF00712">
    <property type="entry name" value="DNA_pol3_beta"/>
    <property type="match status" value="1"/>
</dbReference>
<feature type="domain" description="DNA polymerase III beta sliding clamp C-terminal" evidence="13">
    <location>
        <begin position="256"/>
        <end position="374"/>
    </location>
</feature>
<feature type="domain" description="DNA polymerase III beta sliding clamp N-terminal" evidence="11">
    <location>
        <begin position="1"/>
        <end position="121"/>
    </location>
</feature>
<evidence type="ECO:0000313" key="14">
    <source>
        <dbReference type="EMBL" id="QCZ36886.1"/>
    </source>
</evidence>
<accession>A0A5B7XVP2</accession>
<dbReference type="Pfam" id="PF02767">
    <property type="entry name" value="DNA_pol3_beta_2"/>
    <property type="match status" value="1"/>
</dbReference>
<dbReference type="Gene3D" id="3.10.150.10">
    <property type="entry name" value="DNA Polymerase III, subunit A, domain 2"/>
    <property type="match status" value="1"/>
</dbReference>